<dbReference type="AlphaFoldDB" id="C5L2P1"/>
<sequence>MGTQQPVNTVDIPYHRGLSEKSSDSFMTRMRRAFKKAFSNGPESPTPRPEQPAHLESDINGNLTCYRLPYAQRSLMAGRQEEEGDSMGSNSTDAPEDRTVASMALHRTVPESDSRCSSHKPPVWTSSRPPPAPLKSQQCSISHNKNPSYAARSNTRAVFSDDSRNPFVDDDWCPRGLEGLPGNGALIPKGGGGGEFRSARKPASLNAGDVVARMRMLGEKCKNDSGQHKLSRDPVSGKKLLVLR</sequence>
<proteinExistence type="predicted"/>
<protein>
    <submittedName>
        <fullName evidence="2">Uncharacterized protein</fullName>
    </submittedName>
</protein>
<keyword evidence="3" id="KW-1185">Reference proteome</keyword>
<dbReference type="RefSeq" id="XP_002777140.1">
    <property type="nucleotide sequence ID" value="XM_002777094.1"/>
</dbReference>
<name>C5L2P1_PERM5</name>
<feature type="region of interest" description="Disordered" evidence="1">
    <location>
        <begin position="1"/>
        <end position="60"/>
    </location>
</feature>
<dbReference type="InParanoid" id="C5L2P1"/>
<feature type="compositionally biased region" description="Basic and acidic residues" evidence="1">
    <location>
        <begin position="220"/>
        <end position="236"/>
    </location>
</feature>
<feature type="region of interest" description="Disordered" evidence="1">
    <location>
        <begin position="220"/>
        <end position="244"/>
    </location>
</feature>
<dbReference type="GeneID" id="9064866"/>
<accession>C5L2P1</accession>
<reference evidence="2 3" key="1">
    <citation type="submission" date="2008-07" db="EMBL/GenBank/DDBJ databases">
        <authorList>
            <person name="El-Sayed N."/>
            <person name="Caler E."/>
            <person name="Inman J."/>
            <person name="Amedeo P."/>
            <person name="Hass B."/>
            <person name="Wortman J."/>
        </authorList>
    </citation>
    <scope>NUCLEOTIDE SEQUENCE [LARGE SCALE GENOMIC DNA]</scope>
    <source>
        <strain evidence="3">ATCC 50983 / TXsc</strain>
    </source>
</reference>
<evidence type="ECO:0000256" key="1">
    <source>
        <dbReference type="SAM" id="MobiDB-lite"/>
    </source>
</evidence>
<evidence type="ECO:0000313" key="2">
    <source>
        <dbReference type="EMBL" id="EER08956.1"/>
    </source>
</evidence>
<feature type="compositionally biased region" description="Basic and acidic residues" evidence="1">
    <location>
        <begin position="13"/>
        <end position="23"/>
    </location>
</feature>
<evidence type="ECO:0000313" key="3">
    <source>
        <dbReference type="Proteomes" id="UP000007800"/>
    </source>
</evidence>
<organism evidence="3">
    <name type="scientific">Perkinsus marinus (strain ATCC 50983 / TXsc)</name>
    <dbReference type="NCBI Taxonomy" id="423536"/>
    <lineage>
        <taxon>Eukaryota</taxon>
        <taxon>Sar</taxon>
        <taxon>Alveolata</taxon>
        <taxon>Perkinsozoa</taxon>
        <taxon>Perkinsea</taxon>
        <taxon>Perkinsida</taxon>
        <taxon>Perkinsidae</taxon>
        <taxon>Perkinsus</taxon>
    </lineage>
</organism>
<feature type="compositionally biased region" description="Polar residues" evidence="1">
    <location>
        <begin position="135"/>
        <end position="152"/>
    </location>
</feature>
<gene>
    <name evidence="2" type="ORF">Pmar_PMAR009948</name>
</gene>
<dbReference type="OrthoDB" id="479696at2759"/>
<feature type="region of interest" description="Disordered" evidence="1">
    <location>
        <begin position="107"/>
        <end position="152"/>
    </location>
</feature>
<dbReference type="Proteomes" id="UP000007800">
    <property type="component" value="Unassembled WGS sequence"/>
</dbReference>
<dbReference type="EMBL" id="GG678662">
    <property type="protein sequence ID" value="EER08956.1"/>
    <property type="molecule type" value="Genomic_DNA"/>
</dbReference>